<keyword evidence="1 3" id="KW-0479">Metal-binding</keyword>
<dbReference type="SUPFAM" id="SSF57850">
    <property type="entry name" value="RING/U-box"/>
    <property type="match status" value="1"/>
</dbReference>
<dbReference type="PROSITE" id="PS50096">
    <property type="entry name" value="IQ"/>
    <property type="match status" value="1"/>
</dbReference>
<dbReference type="Proteomes" id="UP000681722">
    <property type="component" value="Unassembled WGS sequence"/>
</dbReference>
<evidence type="ECO:0000256" key="2">
    <source>
        <dbReference type="ARBA" id="ARBA00022833"/>
    </source>
</evidence>
<keyword evidence="2" id="KW-0862">Zinc</keyword>
<evidence type="ECO:0000256" key="3">
    <source>
        <dbReference type="PROSITE-ProRule" id="PRU00175"/>
    </source>
</evidence>
<feature type="domain" description="RING-type" evidence="4">
    <location>
        <begin position="25"/>
        <end position="64"/>
    </location>
</feature>
<dbReference type="PROSITE" id="PS50089">
    <property type="entry name" value="ZF_RING_2"/>
    <property type="match status" value="1"/>
</dbReference>
<dbReference type="Proteomes" id="UP000663829">
    <property type="component" value="Unassembled WGS sequence"/>
</dbReference>
<reference evidence="5" key="1">
    <citation type="submission" date="2021-02" db="EMBL/GenBank/DDBJ databases">
        <authorList>
            <person name="Nowell W R."/>
        </authorList>
    </citation>
    <scope>NUCLEOTIDE SEQUENCE</scope>
</reference>
<dbReference type="SMART" id="SM00184">
    <property type="entry name" value="RING"/>
    <property type="match status" value="1"/>
</dbReference>
<dbReference type="AlphaFoldDB" id="A0A814J6S9"/>
<proteinExistence type="predicted"/>
<dbReference type="InterPro" id="IPR001841">
    <property type="entry name" value="Znf_RING"/>
</dbReference>
<name>A0A814J6S9_9BILA</name>
<protein>
    <recommendedName>
        <fullName evidence="4">RING-type domain-containing protein</fullName>
    </recommendedName>
</protein>
<evidence type="ECO:0000313" key="5">
    <source>
        <dbReference type="EMBL" id="CAF1033957.1"/>
    </source>
</evidence>
<evidence type="ECO:0000313" key="7">
    <source>
        <dbReference type="Proteomes" id="UP000663829"/>
    </source>
</evidence>
<dbReference type="EMBL" id="CAJOBC010003880">
    <property type="protein sequence ID" value="CAF3804640.1"/>
    <property type="molecule type" value="Genomic_DNA"/>
</dbReference>
<gene>
    <name evidence="5" type="ORF">GPM918_LOCUS15424</name>
    <name evidence="6" type="ORF">SRO942_LOCUS15424</name>
</gene>
<dbReference type="Gene3D" id="3.30.40.10">
    <property type="entry name" value="Zinc/RING finger domain, C3HC4 (zinc finger)"/>
    <property type="match status" value="1"/>
</dbReference>
<dbReference type="OrthoDB" id="7759664at2759"/>
<comment type="caution">
    <text evidence="5">The sequence shown here is derived from an EMBL/GenBank/DDBJ whole genome shotgun (WGS) entry which is preliminary data.</text>
</comment>
<keyword evidence="1 3" id="KW-0863">Zinc-finger</keyword>
<accession>A0A814J6S9</accession>
<evidence type="ECO:0000256" key="1">
    <source>
        <dbReference type="ARBA" id="ARBA00022771"/>
    </source>
</evidence>
<evidence type="ECO:0000259" key="4">
    <source>
        <dbReference type="PROSITE" id="PS50089"/>
    </source>
</evidence>
<dbReference type="EMBL" id="CAJNOQ010003880">
    <property type="protein sequence ID" value="CAF1033957.1"/>
    <property type="molecule type" value="Genomic_DNA"/>
</dbReference>
<dbReference type="GO" id="GO:0008270">
    <property type="term" value="F:zinc ion binding"/>
    <property type="evidence" value="ECO:0007669"/>
    <property type="project" value="UniProtKB-KW"/>
</dbReference>
<evidence type="ECO:0000313" key="6">
    <source>
        <dbReference type="EMBL" id="CAF3804640.1"/>
    </source>
</evidence>
<organism evidence="5 7">
    <name type="scientific">Didymodactylos carnosus</name>
    <dbReference type="NCBI Taxonomy" id="1234261"/>
    <lineage>
        <taxon>Eukaryota</taxon>
        <taxon>Metazoa</taxon>
        <taxon>Spiralia</taxon>
        <taxon>Gnathifera</taxon>
        <taxon>Rotifera</taxon>
        <taxon>Eurotatoria</taxon>
        <taxon>Bdelloidea</taxon>
        <taxon>Philodinida</taxon>
        <taxon>Philodinidae</taxon>
        <taxon>Didymodactylos</taxon>
    </lineage>
</organism>
<keyword evidence="7" id="KW-1185">Reference proteome</keyword>
<dbReference type="InterPro" id="IPR013083">
    <property type="entry name" value="Znf_RING/FYVE/PHD"/>
</dbReference>
<sequence>MQVSQLITLEASAVINNMSHTGLTCSVCCQTKLVPFFETDCSHIFHVDCIKITNNTNPRCPICENHIHSFVVVTEDTFNTVKIRSESTGGNTTNSLGETLGNAFKSFGSKLRPNSPPLSKNKPFRDYATTAEAAVKIQTKHRGHRRTKS</sequence>